<dbReference type="PROSITE" id="PS51099">
    <property type="entry name" value="PTS_EIIB_TYPE_2"/>
    <property type="match status" value="1"/>
</dbReference>
<sequence>MRILVSCANGSGTSLMMMRSVEKAMRELNITITKIHHCPISEGKSSASQYDVVFTPLNFMPMFIQAIERGVTVVGIKNVMSPTEICEKFKETELYNEWQSKEK</sequence>
<dbReference type="EMBL" id="CP147250">
    <property type="protein sequence ID" value="WYJ78680.1"/>
    <property type="molecule type" value="Genomic_DNA"/>
</dbReference>
<proteinExistence type="predicted"/>
<evidence type="ECO:0000313" key="4">
    <source>
        <dbReference type="Proteomes" id="UP000664360"/>
    </source>
</evidence>
<dbReference type="SUPFAM" id="SSF52794">
    <property type="entry name" value="PTS system IIB component-like"/>
    <property type="match status" value="1"/>
</dbReference>
<evidence type="ECO:0000313" key="3">
    <source>
        <dbReference type="EMBL" id="WYJ78680.1"/>
    </source>
</evidence>
<dbReference type="CDD" id="cd05563">
    <property type="entry name" value="PTS_IIB_ascorbate"/>
    <property type="match status" value="1"/>
</dbReference>
<dbReference type="InterPro" id="IPR003501">
    <property type="entry name" value="PTS_EIIB_2/3"/>
</dbReference>
<keyword evidence="4" id="KW-1185">Reference proteome</keyword>
<feature type="domain" description="PTS EIIB type-2" evidence="2">
    <location>
        <begin position="1"/>
        <end position="97"/>
    </location>
</feature>
<dbReference type="Proteomes" id="UP000664360">
    <property type="component" value="Chromosome"/>
</dbReference>
<accession>A0ABZ2SUD7</accession>
<dbReference type="InterPro" id="IPR013011">
    <property type="entry name" value="PTS_EIIB_2"/>
</dbReference>
<evidence type="ECO:0000256" key="1">
    <source>
        <dbReference type="ARBA" id="ARBA00022679"/>
    </source>
</evidence>
<name>A0ABZ2SUD7_9ENTE</name>
<dbReference type="Pfam" id="PF02302">
    <property type="entry name" value="PTS_IIB"/>
    <property type="match status" value="1"/>
</dbReference>
<protein>
    <submittedName>
        <fullName evidence="3">PTS system ascorbate-specific transporter subunit IIB</fullName>
    </submittedName>
</protein>
<dbReference type="InterPro" id="IPR036095">
    <property type="entry name" value="PTS_EIIB-like_sf"/>
</dbReference>
<keyword evidence="1" id="KW-0808">Transferase</keyword>
<gene>
    <name evidence="3" type="ORF">DOK79_000186</name>
</gene>
<evidence type="ECO:0000259" key="2">
    <source>
        <dbReference type="PROSITE" id="PS51099"/>
    </source>
</evidence>
<dbReference type="Gene3D" id="3.40.50.2300">
    <property type="match status" value="1"/>
</dbReference>
<reference evidence="3 4" key="1">
    <citation type="submission" date="2024-03" db="EMBL/GenBank/DDBJ databases">
        <title>The Genome Sequence of Enterococcus sp. DIV1094.</title>
        <authorList>
            <consortium name="The Broad Institute Genomics Platform"/>
            <consortium name="The Broad Institute Microbial Omics Core"/>
            <consortium name="The Broad Institute Genomic Center for Infectious Diseases"/>
            <person name="Earl A."/>
            <person name="Manson A."/>
            <person name="Gilmore M."/>
            <person name="Schwartman J."/>
            <person name="Shea T."/>
            <person name="Abouelleil A."/>
            <person name="Cao P."/>
            <person name="Chapman S."/>
            <person name="Cusick C."/>
            <person name="Young S."/>
            <person name="Neafsey D."/>
            <person name="Nusbaum C."/>
            <person name="Birren B."/>
        </authorList>
    </citation>
    <scope>NUCLEOTIDE SEQUENCE [LARGE SCALE GENOMIC DNA]</scope>
    <source>
        <strain evidence="3 4">DIV1094</strain>
    </source>
</reference>
<organism evidence="3 4">
    <name type="scientific">Candidatus Enterococcus mangumiae</name>
    <dbReference type="NCBI Taxonomy" id="2230878"/>
    <lineage>
        <taxon>Bacteria</taxon>
        <taxon>Bacillati</taxon>
        <taxon>Bacillota</taxon>
        <taxon>Bacilli</taxon>
        <taxon>Lactobacillales</taxon>
        <taxon>Enterococcaceae</taxon>
        <taxon>Enterococcus</taxon>
    </lineage>
</organism>
<dbReference type="RefSeq" id="WP_206853458.1">
    <property type="nucleotide sequence ID" value="NZ_CP147250.1"/>
</dbReference>